<evidence type="ECO:0000313" key="2">
    <source>
        <dbReference type="Proteomes" id="UP000059680"/>
    </source>
</evidence>
<sequence length="93" mass="10539">MATFANNASLGELPSSYTRYMYPLMAQKPYLELDDVPVADARQHQLVQFSKLFSLMSQQSPVYYTSSRGLTAIERHGLEFSKFRPPTARSKSS</sequence>
<dbReference type="PaxDb" id="39947-A0A0P0XE02"/>
<protein>
    <submittedName>
        <fullName evidence="1">Os08g0276801 protein</fullName>
    </submittedName>
</protein>
<reference evidence="1 2" key="3">
    <citation type="journal article" date="2013" name="Rice">
        <title>Improvement of the Oryza sativa Nipponbare reference genome using next generation sequence and optical map data.</title>
        <authorList>
            <person name="Kawahara Y."/>
            <person name="de la Bastide M."/>
            <person name="Hamilton J.P."/>
            <person name="Kanamori H."/>
            <person name="McCombie W.R."/>
            <person name="Ouyang S."/>
            <person name="Schwartz D.C."/>
            <person name="Tanaka T."/>
            <person name="Wu J."/>
            <person name="Zhou S."/>
            <person name="Childs K.L."/>
            <person name="Davidson R.M."/>
            <person name="Lin H."/>
            <person name="Quesada-Ocampo L."/>
            <person name="Vaillancourt B."/>
            <person name="Sakai H."/>
            <person name="Lee S.S."/>
            <person name="Kim J."/>
            <person name="Numa H."/>
            <person name="Itoh T."/>
            <person name="Buell C.R."/>
            <person name="Matsumoto T."/>
        </authorList>
    </citation>
    <scope>NUCLEOTIDE SEQUENCE [LARGE SCALE GENOMIC DNA]</scope>
    <source>
        <strain evidence="2">cv. Nipponbare</strain>
    </source>
</reference>
<name>A0A0P0XE02_ORYSJ</name>
<accession>A0A0P0XE02</accession>
<reference evidence="2" key="1">
    <citation type="journal article" date="2005" name="Nature">
        <title>The map-based sequence of the rice genome.</title>
        <authorList>
            <consortium name="International rice genome sequencing project (IRGSP)"/>
            <person name="Matsumoto T."/>
            <person name="Wu J."/>
            <person name="Kanamori H."/>
            <person name="Katayose Y."/>
            <person name="Fujisawa M."/>
            <person name="Namiki N."/>
            <person name="Mizuno H."/>
            <person name="Yamamoto K."/>
            <person name="Antonio B.A."/>
            <person name="Baba T."/>
            <person name="Sakata K."/>
            <person name="Nagamura Y."/>
            <person name="Aoki H."/>
            <person name="Arikawa K."/>
            <person name="Arita K."/>
            <person name="Bito T."/>
            <person name="Chiden Y."/>
            <person name="Fujitsuka N."/>
            <person name="Fukunaka R."/>
            <person name="Hamada M."/>
            <person name="Harada C."/>
            <person name="Hayashi A."/>
            <person name="Hijishita S."/>
            <person name="Honda M."/>
            <person name="Hosokawa S."/>
            <person name="Ichikawa Y."/>
            <person name="Idonuma A."/>
            <person name="Iijima M."/>
            <person name="Ikeda M."/>
            <person name="Ikeno M."/>
            <person name="Ito K."/>
            <person name="Ito S."/>
            <person name="Ito T."/>
            <person name="Ito Y."/>
            <person name="Ito Y."/>
            <person name="Iwabuchi A."/>
            <person name="Kamiya K."/>
            <person name="Karasawa W."/>
            <person name="Kurita K."/>
            <person name="Katagiri S."/>
            <person name="Kikuta A."/>
            <person name="Kobayashi H."/>
            <person name="Kobayashi N."/>
            <person name="Machita K."/>
            <person name="Maehara T."/>
            <person name="Masukawa M."/>
            <person name="Mizubayashi T."/>
            <person name="Mukai Y."/>
            <person name="Nagasaki H."/>
            <person name="Nagata Y."/>
            <person name="Naito S."/>
            <person name="Nakashima M."/>
            <person name="Nakama Y."/>
            <person name="Nakamichi Y."/>
            <person name="Nakamura M."/>
            <person name="Meguro A."/>
            <person name="Negishi M."/>
            <person name="Ohta I."/>
            <person name="Ohta T."/>
            <person name="Okamoto M."/>
            <person name="Ono N."/>
            <person name="Saji S."/>
            <person name="Sakaguchi M."/>
            <person name="Sakai K."/>
            <person name="Shibata M."/>
            <person name="Shimokawa T."/>
            <person name="Song J."/>
            <person name="Takazaki Y."/>
            <person name="Terasawa K."/>
            <person name="Tsugane M."/>
            <person name="Tsuji K."/>
            <person name="Ueda S."/>
            <person name="Waki K."/>
            <person name="Yamagata H."/>
            <person name="Yamamoto M."/>
            <person name="Yamamoto S."/>
            <person name="Yamane H."/>
            <person name="Yoshiki S."/>
            <person name="Yoshihara R."/>
            <person name="Yukawa K."/>
            <person name="Zhong H."/>
            <person name="Yano M."/>
            <person name="Yuan Q."/>
            <person name="Ouyang S."/>
            <person name="Liu J."/>
            <person name="Jones K.M."/>
            <person name="Gansberger K."/>
            <person name="Moffat K."/>
            <person name="Hill J."/>
            <person name="Bera J."/>
            <person name="Fadrosh D."/>
            <person name="Jin S."/>
            <person name="Johri S."/>
            <person name="Kim M."/>
            <person name="Overton L."/>
            <person name="Reardon M."/>
            <person name="Tsitrin T."/>
            <person name="Vuong H."/>
            <person name="Weaver B."/>
            <person name="Ciecko A."/>
            <person name="Tallon L."/>
            <person name="Jackson J."/>
            <person name="Pai G."/>
            <person name="Aken S.V."/>
            <person name="Utterback T."/>
            <person name="Reidmuller S."/>
            <person name="Feldblyum T."/>
            <person name="Hsiao J."/>
            <person name="Zismann V."/>
            <person name="Iobst S."/>
            <person name="de Vazeille A.R."/>
            <person name="Buell C.R."/>
            <person name="Ying K."/>
            <person name="Li Y."/>
            <person name="Lu T."/>
            <person name="Huang Y."/>
            <person name="Zhao Q."/>
            <person name="Feng Q."/>
            <person name="Zhang L."/>
            <person name="Zhu J."/>
            <person name="Weng Q."/>
            <person name="Mu J."/>
            <person name="Lu Y."/>
            <person name="Fan D."/>
            <person name="Liu Y."/>
            <person name="Guan J."/>
            <person name="Zhang Y."/>
            <person name="Yu S."/>
            <person name="Liu X."/>
            <person name="Zhang Y."/>
            <person name="Hong G."/>
            <person name="Han B."/>
            <person name="Choisne N."/>
            <person name="Demange N."/>
            <person name="Orjeda G."/>
            <person name="Samain S."/>
            <person name="Cattolico L."/>
            <person name="Pelletier E."/>
            <person name="Couloux A."/>
            <person name="Segurens B."/>
            <person name="Wincker P."/>
            <person name="D'Hont A."/>
            <person name="Scarpelli C."/>
            <person name="Weissenbach J."/>
            <person name="Salanoubat M."/>
            <person name="Quetier F."/>
            <person name="Yu Y."/>
            <person name="Kim H.R."/>
            <person name="Rambo T."/>
            <person name="Currie J."/>
            <person name="Collura K."/>
            <person name="Luo M."/>
            <person name="Yang T."/>
            <person name="Ammiraju J.S.S."/>
            <person name="Engler F."/>
            <person name="Soderlund C."/>
            <person name="Wing R.A."/>
            <person name="Palmer L.E."/>
            <person name="de la Bastide M."/>
            <person name="Spiegel L."/>
            <person name="Nascimento L."/>
            <person name="Zutavern T."/>
            <person name="O'Shaughnessy A."/>
            <person name="Dike S."/>
            <person name="Dedhia N."/>
            <person name="Preston R."/>
            <person name="Balija V."/>
            <person name="McCombie W.R."/>
            <person name="Chow T."/>
            <person name="Chen H."/>
            <person name="Chung M."/>
            <person name="Chen C."/>
            <person name="Shaw J."/>
            <person name="Wu H."/>
            <person name="Hsiao K."/>
            <person name="Chao Y."/>
            <person name="Chu M."/>
            <person name="Cheng C."/>
            <person name="Hour A."/>
            <person name="Lee P."/>
            <person name="Lin S."/>
            <person name="Lin Y."/>
            <person name="Liou J."/>
            <person name="Liu S."/>
            <person name="Hsing Y."/>
            <person name="Raghuvanshi S."/>
            <person name="Mohanty A."/>
            <person name="Bharti A.K."/>
            <person name="Gaur A."/>
            <person name="Gupta V."/>
            <person name="Kumar D."/>
            <person name="Ravi V."/>
            <person name="Vij S."/>
            <person name="Kapur A."/>
            <person name="Khurana P."/>
            <person name="Khurana P."/>
            <person name="Khurana J.P."/>
            <person name="Tyagi A.K."/>
            <person name="Gaikwad K."/>
            <person name="Singh A."/>
            <person name="Dalal V."/>
            <person name="Srivastava S."/>
            <person name="Dixit A."/>
            <person name="Pal A.K."/>
            <person name="Ghazi I.A."/>
            <person name="Yadav M."/>
            <person name="Pandit A."/>
            <person name="Bhargava A."/>
            <person name="Sureshbabu K."/>
            <person name="Batra K."/>
            <person name="Sharma T.R."/>
            <person name="Mohapatra T."/>
            <person name="Singh N.K."/>
            <person name="Messing J."/>
            <person name="Nelson A.B."/>
            <person name="Fuks G."/>
            <person name="Kavchok S."/>
            <person name="Keizer G."/>
            <person name="Linton E."/>
            <person name="Llaca V."/>
            <person name="Song R."/>
            <person name="Tanyolac B."/>
            <person name="Young S."/>
            <person name="Ho-Il K."/>
            <person name="Hahn J.H."/>
            <person name="Sangsakoo G."/>
            <person name="Vanavichit A."/>
            <person name="de Mattos Luiz.A.T."/>
            <person name="Zimmer P.D."/>
            <person name="Malone G."/>
            <person name="Dellagostin O."/>
            <person name="de Oliveira A.C."/>
            <person name="Bevan M."/>
            <person name="Bancroft I."/>
            <person name="Minx P."/>
            <person name="Cordum H."/>
            <person name="Wilson R."/>
            <person name="Cheng Z."/>
            <person name="Jin W."/>
            <person name="Jiang J."/>
            <person name="Leong S.A."/>
            <person name="Iwama H."/>
            <person name="Gojobori T."/>
            <person name="Itoh T."/>
            <person name="Niimura Y."/>
            <person name="Fujii Y."/>
            <person name="Habara T."/>
            <person name="Sakai H."/>
            <person name="Sato Y."/>
            <person name="Wilson G."/>
            <person name="Kumar K."/>
            <person name="McCouch S."/>
            <person name="Juretic N."/>
            <person name="Hoen D."/>
            <person name="Wright S."/>
            <person name="Bruskiewich R."/>
            <person name="Bureau T."/>
            <person name="Miyao A."/>
            <person name="Hirochika H."/>
            <person name="Nishikawa T."/>
            <person name="Kadowaki K."/>
            <person name="Sugiura M."/>
            <person name="Burr B."/>
            <person name="Sasaki T."/>
        </authorList>
    </citation>
    <scope>NUCLEOTIDE SEQUENCE [LARGE SCALE GENOMIC DNA]</scope>
    <source>
        <strain evidence="2">cv. Nipponbare</strain>
    </source>
</reference>
<gene>
    <name evidence="1" type="ordered locus">Os08g0276801</name>
    <name evidence="1" type="ORF">OSNPB_080276801</name>
</gene>
<organism evidence="1 2">
    <name type="scientific">Oryza sativa subsp. japonica</name>
    <name type="common">Rice</name>
    <dbReference type="NCBI Taxonomy" id="39947"/>
    <lineage>
        <taxon>Eukaryota</taxon>
        <taxon>Viridiplantae</taxon>
        <taxon>Streptophyta</taxon>
        <taxon>Embryophyta</taxon>
        <taxon>Tracheophyta</taxon>
        <taxon>Spermatophyta</taxon>
        <taxon>Magnoliopsida</taxon>
        <taxon>Liliopsida</taxon>
        <taxon>Poales</taxon>
        <taxon>Poaceae</taxon>
        <taxon>BOP clade</taxon>
        <taxon>Oryzoideae</taxon>
        <taxon>Oryzeae</taxon>
        <taxon>Oryzinae</taxon>
        <taxon>Oryza</taxon>
        <taxon>Oryza sativa</taxon>
    </lineage>
</organism>
<keyword evidence="2" id="KW-1185">Reference proteome</keyword>
<dbReference type="SMR" id="A0A0P0XE02"/>
<reference evidence="1 2" key="2">
    <citation type="journal article" date="2013" name="Plant Cell Physiol.">
        <title>Rice Annotation Project Database (RAP-DB): an integrative and interactive database for rice genomics.</title>
        <authorList>
            <person name="Sakai H."/>
            <person name="Lee S.S."/>
            <person name="Tanaka T."/>
            <person name="Numa H."/>
            <person name="Kim J."/>
            <person name="Kawahara Y."/>
            <person name="Wakimoto H."/>
            <person name="Yang C.C."/>
            <person name="Iwamoto M."/>
            <person name="Abe T."/>
            <person name="Yamada Y."/>
            <person name="Muto A."/>
            <person name="Inokuchi H."/>
            <person name="Ikemura T."/>
            <person name="Matsumoto T."/>
            <person name="Sasaki T."/>
            <person name="Itoh T."/>
        </authorList>
    </citation>
    <scope>NUCLEOTIDE SEQUENCE [LARGE SCALE GENOMIC DNA]</scope>
    <source>
        <strain evidence="2">cv. Nipponbare</strain>
    </source>
</reference>
<dbReference type="EMBL" id="AP014964">
    <property type="protein sequence ID" value="BAT04679.1"/>
    <property type="molecule type" value="Genomic_DNA"/>
</dbReference>
<dbReference type="Proteomes" id="UP000059680">
    <property type="component" value="Chromosome 8"/>
</dbReference>
<proteinExistence type="predicted"/>
<evidence type="ECO:0000313" key="1">
    <source>
        <dbReference type="EMBL" id="BAT04679.1"/>
    </source>
</evidence>
<dbReference type="AlphaFoldDB" id="A0A0P0XE02"/>
<dbReference type="InParanoid" id="A0A0P0XE02"/>